<feature type="compositionally biased region" description="Basic and acidic residues" evidence="9">
    <location>
        <begin position="466"/>
        <end position="490"/>
    </location>
</feature>
<keyword evidence="6" id="KW-0255">Endonuclease</keyword>
<dbReference type="Gene3D" id="3.10.10.10">
    <property type="entry name" value="HIV Type 1 Reverse Transcriptase, subunit A, domain 1"/>
    <property type="match status" value="1"/>
</dbReference>
<feature type="compositionally biased region" description="Polar residues" evidence="9">
    <location>
        <begin position="17"/>
        <end position="35"/>
    </location>
</feature>
<feature type="non-terminal residue" evidence="13">
    <location>
        <position position="1325"/>
    </location>
</feature>
<dbReference type="GO" id="GO:0006508">
    <property type="term" value="P:proteolysis"/>
    <property type="evidence" value="ECO:0007669"/>
    <property type="project" value="InterPro"/>
</dbReference>
<comment type="caution">
    <text evidence="13">The sequence shown here is derived from an EMBL/GenBank/DDBJ whole genome shotgun (WGS) entry which is preliminary data.</text>
</comment>
<dbReference type="GO" id="GO:0003964">
    <property type="term" value="F:RNA-directed DNA polymerase activity"/>
    <property type="evidence" value="ECO:0007669"/>
    <property type="project" value="UniProtKB-KW"/>
</dbReference>
<dbReference type="GO" id="GO:0004190">
    <property type="term" value="F:aspartic-type endopeptidase activity"/>
    <property type="evidence" value="ECO:0007669"/>
    <property type="project" value="UniProtKB-KW"/>
</dbReference>
<protein>
    <recommendedName>
        <fullName evidence="1">RNA-directed DNA polymerase</fullName>
        <ecNumber evidence="1">2.7.7.49</ecNumber>
    </recommendedName>
</protein>
<evidence type="ECO:0000256" key="2">
    <source>
        <dbReference type="ARBA" id="ARBA00022679"/>
    </source>
</evidence>
<evidence type="ECO:0000259" key="10">
    <source>
        <dbReference type="Pfam" id="PF00078"/>
    </source>
</evidence>
<dbReference type="InterPro" id="IPR001969">
    <property type="entry name" value="Aspartic_peptidase_AS"/>
</dbReference>
<keyword evidence="14" id="KW-1185">Reference proteome</keyword>
<keyword evidence="4" id="KW-0540">Nuclease</keyword>
<organism evidence="13 14">
    <name type="scientific">Circinella minor</name>
    <dbReference type="NCBI Taxonomy" id="1195481"/>
    <lineage>
        <taxon>Eukaryota</taxon>
        <taxon>Fungi</taxon>
        <taxon>Fungi incertae sedis</taxon>
        <taxon>Mucoromycota</taxon>
        <taxon>Mucoromycotina</taxon>
        <taxon>Mucoromycetes</taxon>
        <taxon>Mucorales</taxon>
        <taxon>Lichtheimiaceae</taxon>
        <taxon>Circinella</taxon>
    </lineage>
</organism>
<accession>A0A8H7RHR5</accession>
<dbReference type="InterPro" id="IPR043502">
    <property type="entry name" value="DNA/RNA_pol_sf"/>
</dbReference>
<evidence type="ECO:0000259" key="12">
    <source>
        <dbReference type="Pfam" id="PF17917"/>
    </source>
</evidence>
<name>A0A8H7RHR5_9FUNG</name>
<dbReference type="SUPFAM" id="SSF50630">
    <property type="entry name" value="Acid proteases"/>
    <property type="match status" value="1"/>
</dbReference>
<dbReference type="InterPro" id="IPR021109">
    <property type="entry name" value="Peptidase_aspartic_dom_sf"/>
</dbReference>
<proteinExistence type="predicted"/>
<dbReference type="Gene3D" id="3.30.70.270">
    <property type="match status" value="2"/>
</dbReference>
<dbReference type="Pfam" id="PF00078">
    <property type="entry name" value="RVT_1"/>
    <property type="match status" value="1"/>
</dbReference>
<evidence type="ECO:0000256" key="5">
    <source>
        <dbReference type="ARBA" id="ARBA00022750"/>
    </source>
</evidence>
<dbReference type="InterPro" id="IPR000477">
    <property type="entry name" value="RT_dom"/>
</dbReference>
<feature type="domain" description="Reverse transcriptase" evidence="10">
    <location>
        <begin position="918"/>
        <end position="1081"/>
    </location>
</feature>
<evidence type="ECO:0000256" key="1">
    <source>
        <dbReference type="ARBA" id="ARBA00012493"/>
    </source>
</evidence>
<feature type="region of interest" description="Disordered" evidence="9">
    <location>
        <begin position="1"/>
        <end position="42"/>
    </location>
</feature>
<dbReference type="EC" id="2.7.7.49" evidence="1"/>
<dbReference type="SUPFAM" id="SSF56672">
    <property type="entry name" value="DNA/RNA polymerases"/>
    <property type="match status" value="1"/>
</dbReference>
<dbReference type="InterPro" id="IPR005162">
    <property type="entry name" value="Retrotrans_gag_dom"/>
</dbReference>
<dbReference type="PROSITE" id="PS00141">
    <property type="entry name" value="ASP_PROTEASE"/>
    <property type="match status" value="1"/>
</dbReference>
<dbReference type="CDD" id="cd09274">
    <property type="entry name" value="RNase_HI_RT_Ty3"/>
    <property type="match status" value="1"/>
</dbReference>
<dbReference type="PANTHER" id="PTHR37984:SF5">
    <property type="entry name" value="PROTEIN NYNRIN-LIKE"/>
    <property type="match status" value="1"/>
</dbReference>
<feature type="domain" description="Retrotransposon gag" evidence="11">
    <location>
        <begin position="326"/>
        <end position="406"/>
    </location>
</feature>
<evidence type="ECO:0000256" key="4">
    <source>
        <dbReference type="ARBA" id="ARBA00022722"/>
    </source>
</evidence>
<keyword evidence="3" id="KW-0548">Nucleotidyltransferase</keyword>
<evidence type="ECO:0000256" key="8">
    <source>
        <dbReference type="ARBA" id="ARBA00022918"/>
    </source>
</evidence>
<dbReference type="PANTHER" id="PTHR37984">
    <property type="entry name" value="PROTEIN CBG26694"/>
    <property type="match status" value="1"/>
</dbReference>
<evidence type="ECO:0000256" key="9">
    <source>
        <dbReference type="SAM" id="MobiDB-lite"/>
    </source>
</evidence>
<dbReference type="Gene3D" id="2.40.70.10">
    <property type="entry name" value="Acid Proteases"/>
    <property type="match status" value="1"/>
</dbReference>
<evidence type="ECO:0000256" key="3">
    <source>
        <dbReference type="ARBA" id="ARBA00022695"/>
    </source>
</evidence>
<evidence type="ECO:0000256" key="6">
    <source>
        <dbReference type="ARBA" id="ARBA00022759"/>
    </source>
</evidence>
<keyword evidence="5" id="KW-0645">Protease</keyword>
<keyword evidence="5" id="KW-0064">Aspartyl protease</keyword>
<dbReference type="OrthoDB" id="5807442at2759"/>
<dbReference type="InterPro" id="IPR041373">
    <property type="entry name" value="RT_RNaseH"/>
</dbReference>
<evidence type="ECO:0000313" key="13">
    <source>
        <dbReference type="EMBL" id="KAG2211376.1"/>
    </source>
</evidence>
<dbReference type="InterPro" id="IPR050951">
    <property type="entry name" value="Retrovirus_Pol_polyprotein"/>
</dbReference>
<sequence length="1325" mass="150914">MTEKYNNSQRSNQSSNAEVTGNSNQSEVDGGNSRTSYEDGNITYSPTRLIELDELENMDLDDGTIEYPSLSSIKSSGPPNLFINPMGNNQNHEIQFTDPTVVGGVNSDTVSGSQTTPNFDNQMGKGEVHEPLGSTSENISVSSSFQNNFTSSTMKSKFAPVVQTDSEDSERETKMMMEDIHRQIRRLLVSDDPDAANKILTLKAKSTTLNAMLTEIRNMAPKDQSVNTNMMTNNQSQTQLLTMMEQKKFKVPMDKIPKFDIEICNYSTQTYQIKALDKVSIVSYRTVEDFIEAFESIFVFYNTNIDKHWDKALKQSFITSMDMAPRDWLLHEIKVNKHRYKCWNDMKKKLLKKYLETYTNDDYVGQLFLLRQNPTEPLMNYLQRYVILLTKAKMQDTHNKAVECFMSLQGYVRIYLKVKLPELRSARNNDRTSCPDPLLPHENLHSLMELLESHTHSIHRELADQHAIESAKRSRAKGINDNKKRTRQEDETPNEDAPSPTKRVDRRDLQRPYQPFTGNPTRSLCGHCKKVEYVPGHQCPERSEYYRRRAETENARPNNNQTGTFAVRRRSFIEHLSNPNHNEPYTTVNPTNVNMVRSAKSAGRLDKVTAEAIEDTEDVVKTLADILKKYNPMSDEDDLMEYVDQSLATESPTNIGTIENNGNYRKLLCSMLQTTKKRQMIDNNDILNQNPYSPLSPFLLLGIHRQLALIDSGSDISLLSFNLCNKYNIAINPCLNIQIILANNEQVPLLGKTDQILIKYNGRDIKHSFYVMNELGNGKQSLFGCDIFSKLGISLSGVAFNWDDNKVLYDDAIVDEQYQPNISNAGTDSEHSKLLKALEPAIKRNQEIDIRELCPHPLALIKLDTIPNETRARRQYKIAEKLMPVFDETVKEWLKNGVIKPAPPSPWNNPVTFAPKRKGDGTMSWRTCLDVRELNSILLETSLDHYSIKLPSDIFKQATGAAIYSCLDVTTAYLRLPLNVSDQVKTSFQHRNSAYCFVSCPYGITFVGSAWSRLLDNILGDLPFCLTYIDDVYCVTQTNDMDLHAKQLAIIIDRLTKNKLILNMAKAHIGKTAIVVLGQTISRQGRSICSKRLTNICDVPYPQHPKALKSCLGMFTYMRDHCPMASKLTWRLDALRNIGDSVPIQWTPELKHDFDTIKEVLASKLVLSPIDPSLPLIVAVDASDHALGTCLFQELKYTQASGDPNDDTPKTITKIRYIAFHSRSLSKSERNWHVQRRELAAIAMALKVYDDFLFGRHFILYSDHRSLTYLFTQTPINEHFVDYFDTLLRHSFEIRHLSGLQNVLPDFLSRLYHSDNQSDGADGDI</sequence>
<feature type="compositionally biased region" description="Low complexity" evidence="9">
    <location>
        <begin position="1"/>
        <end position="16"/>
    </location>
</feature>
<feature type="domain" description="Reverse transcriptase RNase H-like" evidence="12">
    <location>
        <begin position="1171"/>
        <end position="1287"/>
    </location>
</feature>
<dbReference type="InterPro" id="IPR043128">
    <property type="entry name" value="Rev_trsase/Diguanyl_cyclase"/>
</dbReference>
<evidence type="ECO:0000259" key="11">
    <source>
        <dbReference type="Pfam" id="PF03732"/>
    </source>
</evidence>
<feature type="region of interest" description="Disordered" evidence="9">
    <location>
        <begin position="466"/>
        <end position="519"/>
    </location>
</feature>
<keyword evidence="7" id="KW-0378">Hydrolase</keyword>
<reference evidence="13 14" key="1">
    <citation type="submission" date="2020-12" db="EMBL/GenBank/DDBJ databases">
        <title>Metabolic potential, ecology and presence of endohyphal bacteria is reflected in genomic diversity of Mucoromycotina.</title>
        <authorList>
            <person name="Muszewska A."/>
            <person name="Okrasinska A."/>
            <person name="Steczkiewicz K."/>
            <person name="Drgas O."/>
            <person name="Orlowska M."/>
            <person name="Perlinska-Lenart U."/>
            <person name="Aleksandrzak-Piekarczyk T."/>
            <person name="Szatraj K."/>
            <person name="Zielenkiewicz U."/>
            <person name="Pilsyk S."/>
            <person name="Malc E."/>
            <person name="Mieczkowski P."/>
            <person name="Kruszewska J.S."/>
            <person name="Biernat P."/>
            <person name="Pawlowska J."/>
        </authorList>
    </citation>
    <scope>NUCLEOTIDE SEQUENCE [LARGE SCALE GENOMIC DNA]</scope>
    <source>
        <strain evidence="13 14">CBS 142.35</strain>
    </source>
</reference>
<dbReference type="GO" id="GO:0004519">
    <property type="term" value="F:endonuclease activity"/>
    <property type="evidence" value="ECO:0007669"/>
    <property type="project" value="UniProtKB-KW"/>
</dbReference>
<keyword evidence="8" id="KW-0695">RNA-directed DNA polymerase</keyword>
<dbReference type="Pfam" id="PF17917">
    <property type="entry name" value="RT_RNaseH"/>
    <property type="match status" value="1"/>
</dbReference>
<dbReference type="Proteomes" id="UP000646827">
    <property type="component" value="Unassembled WGS sequence"/>
</dbReference>
<dbReference type="Pfam" id="PF03732">
    <property type="entry name" value="Retrotrans_gag"/>
    <property type="match status" value="1"/>
</dbReference>
<dbReference type="CDD" id="cd01647">
    <property type="entry name" value="RT_LTR"/>
    <property type="match status" value="1"/>
</dbReference>
<evidence type="ECO:0000256" key="7">
    <source>
        <dbReference type="ARBA" id="ARBA00022801"/>
    </source>
</evidence>
<evidence type="ECO:0000313" key="14">
    <source>
        <dbReference type="Proteomes" id="UP000646827"/>
    </source>
</evidence>
<dbReference type="CDD" id="cd00303">
    <property type="entry name" value="retropepsin_like"/>
    <property type="match status" value="1"/>
</dbReference>
<keyword evidence="2" id="KW-0808">Transferase</keyword>
<dbReference type="EMBL" id="JAEPRB010000832">
    <property type="protein sequence ID" value="KAG2211376.1"/>
    <property type="molecule type" value="Genomic_DNA"/>
</dbReference>
<gene>
    <name evidence="13" type="ORF">INT45_011377</name>
</gene>